<name>A0ABR9BQA3_9GAMM</name>
<dbReference type="EMBL" id="JACYTP010000009">
    <property type="protein sequence ID" value="MBD8513800.1"/>
    <property type="molecule type" value="Genomic_DNA"/>
</dbReference>
<evidence type="ECO:0008006" key="4">
    <source>
        <dbReference type="Google" id="ProtNLM"/>
    </source>
</evidence>
<feature type="signal peptide" evidence="1">
    <location>
        <begin position="1"/>
        <end position="26"/>
    </location>
</feature>
<dbReference type="RefSeq" id="WP_192016492.1">
    <property type="nucleotide sequence ID" value="NZ_JACYTP010000009.1"/>
</dbReference>
<sequence length="112" mass="12609">MNKKHASLVKGLFIAAGFLSTPFASADVLCEGKIQNIYKWSDRQTLSIQVATPEGVTNWIRMPTKSDESMALTAFASEKTVQVRWEGDLNFTKCVDGWPHNTEFEGWWLIKG</sequence>
<evidence type="ECO:0000313" key="3">
    <source>
        <dbReference type="Proteomes" id="UP000649768"/>
    </source>
</evidence>
<feature type="chain" id="PRO_5047485228" description="C-type lysozyme inhibitor domain-containing protein" evidence="1">
    <location>
        <begin position="27"/>
        <end position="112"/>
    </location>
</feature>
<evidence type="ECO:0000313" key="2">
    <source>
        <dbReference type="EMBL" id="MBD8513800.1"/>
    </source>
</evidence>
<comment type="caution">
    <text evidence="2">The sequence shown here is derived from an EMBL/GenBank/DDBJ whole genome shotgun (WGS) entry which is preliminary data.</text>
</comment>
<keyword evidence="3" id="KW-1185">Reference proteome</keyword>
<protein>
    <recommendedName>
        <fullName evidence="4">C-type lysozyme inhibitor domain-containing protein</fullName>
    </recommendedName>
</protein>
<evidence type="ECO:0000256" key="1">
    <source>
        <dbReference type="SAM" id="SignalP"/>
    </source>
</evidence>
<organism evidence="2 3">
    <name type="scientific">Photobacterium arenosum</name>
    <dbReference type="NCBI Taxonomy" id="2774143"/>
    <lineage>
        <taxon>Bacteria</taxon>
        <taxon>Pseudomonadati</taxon>
        <taxon>Pseudomonadota</taxon>
        <taxon>Gammaproteobacteria</taxon>
        <taxon>Vibrionales</taxon>
        <taxon>Vibrionaceae</taxon>
        <taxon>Photobacterium</taxon>
    </lineage>
</organism>
<accession>A0ABR9BQA3</accession>
<dbReference type="Proteomes" id="UP000649768">
    <property type="component" value="Unassembled WGS sequence"/>
</dbReference>
<keyword evidence="1" id="KW-0732">Signal</keyword>
<reference evidence="2 3" key="1">
    <citation type="submission" date="2020-09" db="EMBL/GenBank/DDBJ databases">
        <title>Photobacterium sp. CAU 1568 isolated from sand of Sido Beach.</title>
        <authorList>
            <person name="Kim W."/>
        </authorList>
    </citation>
    <scope>NUCLEOTIDE SEQUENCE [LARGE SCALE GENOMIC DNA]</scope>
    <source>
        <strain evidence="2 3">CAU 1568</strain>
    </source>
</reference>
<gene>
    <name evidence="2" type="ORF">IFO68_14050</name>
</gene>
<proteinExistence type="predicted"/>